<protein>
    <submittedName>
        <fullName evidence="1">Uncharacterized protein</fullName>
    </submittedName>
</protein>
<dbReference type="AlphaFoldDB" id="A0A829F4D4"/>
<accession>A0A829F4D4</accession>
<proteinExistence type="predicted"/>
<sequence>MDILVRKIDSKVIAKIDKRCQELTNKTGKKWSRNRYLKVLIENDFDHALMHYKKDQFDLLLEKFIAIQEKNTETLNEYVRTNNQLIETLIGGR</sequence>
<dbReference type="RefSeq" id="WP_002347307.1">
    <property type="nucleotide sequence ID" value="NZ_KB949517.1"/>
</dbReference>
<dbReference type="EMBL" id="AITY01000086">
    <property type="protein sequence ID" value="EOM18149.1"/>
    <property type="molecule type" value="Genomic_DNA"/>
</dbReference>
<comment type="caution">
    <text evidence="1">The sequence shown here is derived from an EMBL/GenBank/DDBJ whole genome shotgun (WGS) entry which is preliminary data.</text>
</comment>
<reference evidence="1 2" key="1">
    <citation type="submission" date="2013-02" db="EMBL/GenBank/DDBJ databases">
        <title>The Genome Sequence of Enterococcus faecium HM1072.</title>
        <authorList>
            <consortium name="The Broad Institute Genome Sequencing Platform"/>
            <consortium name="The Broad Institute Genome Sequencing Center for Infectious Disease"/>
            <person name="Earl A.M."/>
            <person name="Gilmore M.S."/>
            <person name="Lebreton F."/>
            <person name="Courvalin P."/>
            <person name="Walker B."/>
            <person name="Young S.K."/>
            <person name="Zeng Q."/>
            <person name="Gargeya S."/>
            <person name="Fitzgerald M."/>
            <person name="Haas B."/>
            <person name="Abouelleil A."/>
            <person name="Alvarado L."/>
            <person name="Arachchi H.M."/>
            <person name="Berlin A.M."/>
            <person name="Chapman S.B."/>
            <person name="Dewar J."/>
            <person name="Goldberg J."/>
            <person name="Griggs A."/>
            <person name="Gujja S."/>
            <person name="Hansen M."/>
            <person name="Howarth C."/>
            <person name="Imamovic A."/>
            <person name="Larimer J."/>
            <person name="McCowan C."/>
            <person name="Murphy C."/>
            <person name="Neiman D."/>
            <person name="Pearson M."/>
            <person name="Priest M."/>
            <person name="Roberts A."/>
            <person name="Saif S."/>
            <person name="Shea T."/>
            <person name="Sisk P."/>
            <person name="Sykes S."/>
            <person name="Wortman J."/>
            <person name="Nusbaum C."/>
            <person name="Birren B."/>
        </authorList>
    </citation>
    <scope>NUCLEOTIDE SEQUENCE [LARGE SCALE GENOMIC DNA]</scope>
    <source>
        <strain evidence="1 2">HM1072</strain>
    </source>
</reference>
<dbReference type="Proteomes" id="UP000013897">
    <property type="component" value="Unassembled WGS sequence"/>
</dbReference>
<evidence type="ECO:0000313" key="1">
    <source>
        <dbReference type="EMBL" id="EOM18149.1"/>
    </source>
</evidence>
<gene>
    <name evidence="1" type="ORF">SSM_03066</name>
</gene>
<evidence type="ECO:0000313" key="2">
    <source>
        <dbReference type="Proteomes" id="UP000013897"/>
    </source>
</evidence>
<name>A0A829F4D4_ENTFC</name>
<organism evidence="1 2">
    <name type="scientific">Enterococcus faecium EnGen0192</name>
    <dbReference type="NCBI Taxonomy" id="1157487"/>
    <lineage>
        <taxon>Bacteria</taxon>
        <taxon>Bacillati</taxon>
        <taxon>Bacillota</taxon>
        <taxon>Bacilli</taxon>
        <taxon>Lactobacillales</taxon>
        <taxon>Enterococcaceae</taxon>
        <taxon>Enterococcus</taxon>
    </lineage>
</organism>